<keyword evidence="5 6" id="KW-0472">Membrane</keyword>
<sequence>MGKAPRQFASFALVGVAGLVVDIVVLYACLSIGLGYYGGRVCSFLAAVWATWELNRRYTFAGGATNAPRPQWWRYLLAMLGGGVVNYLAYSAVVSLAPGLPFLPVVAVAAGSLAGMFVNFSSAKFLVFKK</sequence>
<feature type="domain" description="GtrA/DPMS transmembrane" evidence="7">
    <location>
        <begin position="11"/>
        <end position="128"/>
    </location>
</feature>
<dbReference type="RefSeq" id="WP_379758696.1">
    <property type="nucleotide sequence ID" value="NZ_JBHSMR010000013.1"/>
</dbReference>
<accession>A0ABW0MPA0</accession>
<dbReference type="PANTHER" id="PTHR38459">
    <property type="entry name" value="PROPHAGE BACTOPRENOL-LINKED GLUCOSE TRANSLOCASE HOMOLOG"/>
    <property type="match status" value="1"/>
</dbReference>
<keyword evidence="3 6" id="KW-0812">Transmembrane</keyword>
<keyword evidence="9" id="KW-1185">Reference proteome</keyword>
<gene>
    <name evidence="8" type="ORF">ACFPQ5_17815</name>
</gene>
<feature type="transmembrane region" description="Helical" evidence="6">
    <location>
        <begin position="102"/>
        <end position="127"/>
    </location>
</feature>
<feature type="transmembrane region" description="Helical" evidence="6">
    <location>
        <begin position="34"/>
        <end position="52"/>
    </location>
</feature>
<proteinExistence type="inferred from homology"/>
<evidence type="ECO:0000256" key="1">
    <source>
        <dbReference type="ARBA" id="ARBA00004141"/>
    </source>
</evidence>
<keyword evidence="4 6" id="KW-1133">Transmembrane helix</keyword>
<comment type="subcellular location">
    <subcellularLocation>
        <location evidence="1">Membrane</location>
        <topology evidence="1">Multi-pass membrane protein</topology>
    </subcellularLocation>
</comment>
<evidence type="ECO:0000259" key="7">
    <source>
        <dbReference type="Pfam" id="PF04138"/>
    </source>
</evidence>
<dbReference type="InterPro" id="IPR007267">
    <property type="entry name" value="GtrA_DPMS_TM"/>
</dbReference>
<evidence type="ECO:0000313" key="8">
    <source>
        <dbReference type="EMBL" id="MFC5480059.1"/>
    </source>
</evidence>
<reference evidence="9" key="1">
    <citation type="journal article" date="2019" name="Int. J. Syst. Evol. Microbiol.">
        <title>The Global Catalogue of Microorganisms (GCM) 10K type strain sequencing project: providing services to taxonomists for standard genome sequencing and annotation.</title>
        <authorList>
            <consortium name="The Broad Institute Genomics Platform"/>
            <consortium name="The Broad Institute Genome Sequencing Center for Infectious Disease"/>
            <person name="Wu L."/>
            <person name="Ma J."/>
        </authorList>
    </citation>
    <scope>NUCLEOTIDE SEQUENCE [LARGE SCALE GENOMIC DNA]</scope>
    <source>
        <strain evidence="9">CCUG 43111</strain>
    </source>
</reference>
<dbReference type="Pfam" id="PF04138">
    <property type="entry name" value="GtrA_DPMS_TM"/>
    <property type="match status" value="1"/>
</dbReference>
<evidence type="ECO:0000256" key="6">
    <source>
        <dbReference type="SAM" id="Phobius"/>
    </source>
</evidence>
<evidence type="ECO:0000256" key="2">
    <source>
        <dbReference type="ARBA" id="ARBA00009399"/>
    </source>
</evidence>
<evidence type="ECO:0000256" key="3">
    <source>
        <dbReference type="ARBA" id="ARBA00022692"/>
    </source>
</evidence>
<organism evidence="8 9">
    <name type="scientific">Massilia suwonensis</name>
    <dbReference type="NCBI Taxonomy" id="648895"/>
    <lineage>
        <taxon>Bacteria</taxon>
        <taxon>Pseudomonadati</taxon>
        <taxon>Pseudomonadota</taxon>
        <taxon>Betaproteobacteria</taxon>
        <taxon>Burkholderiales</taxon>
        <taxon>Oxalobacteraceae</taxon>
        <taxon>Telluria group</taxon>
        <taxon>Massilia</taxon>
    </lineage>
</organism>
<comment type="caution">
    <text evidence="8">The sequence shown here is derived from an EMBL/GenBank/DDBJ whole genome shotgun (WGS) entry which is preliminary data.</text>
</comment>
<feature type="transmembrane region" description="Helical" evidence="6">
    <location>
        <begin position="72"/>
        <end position="90"/>
    </location>
</feature>
<dbReference type="Proteomes" id="UP001596101">
    <property type="component" value="Unassembled WGS sequence"/>
</dbReference>
<dbReference type="PANTHER" id="PTHR38459:SF1">
    <property type="entry name" value="PROPHAGE BACTOPRENOL-LINKED GLUCOSE TRANSLOCASE HOMOLOG"/>
    <property type="match status" value="1"/>
</dbReference>
<comment type="similarity">
    <text evidence="2">Belongs to the GtrA family.</text>
</comment>
<dbReference type="EMBL" id="JBHSMR010000013">
    <property type="protein sequence ID" value="MFC5480059.1"/>
    <property type="molecule type" value="Genomic_DNA"/>
</dbReference>
<protein>
    <submittedName>
        <fullName evidence="8">GtrA family protein</fullName>
    </submittedName>
</protein>
<name>A0ABW0MPA0_9BURK</name>
<feature type="transmembrane region" description="Helical" evidence="6">
    <location>
        <begin position="7"/>
        <end position="28"/>
    </location>
</feature>
<evidence type="ECO:0000313" key="9">
    <source>
        <dbReference type="Proteomes" id="UP001596101"/>
    </source>
</evidence>
<evidence type="ECO:0000256" key="4">
    <source>
        <dbReference type="ARBA" id="ARBA00022989"/>
    </source>
</evidence>
<dbReference type="InterPro" id="IPR051401">
    <property type="entry name" value="GtrA_CellWall_Glycosyl"/>
</dbReference>
<evidence type="ECO:0000256" key="5">
    <source>
        <dbReference type="ARBA" id="ARBA00023136"/>
    </source>
</evidence>